<dbReference type="Gene3D" id="3.30.450.40">
    <property type="match status" value="1"/>
</dbReference>
<evidence type="ECO:0000259" key="4">
    <source>
        <dbReference type="PROSITE" id="PS50043"/>
    </source>
</evidence>
<dbReference type="Gene3D" id="1.10.10.10">
    <property type="entry name" value="Winged helix-like DNA-binding domain superfamily/Winged helix DNA-binding domain"/>
    <property type="match status" value="1"/>
</dbReference>
<feature type="domain" description="HTH luxR-type" evidence="4">
    <location>
        <begin position="309"/>
        <end position="374"/>
    </location>
</feature>
<keyword evidence="3" id="KW-0804">Transcription</keyword>
<dbReference type="SUPFAM" id="SSF55781">
    <property type="entry name" value="GAF domain-like"/>
    <property type="match status" value="1"/>
</dbReference>
<dbReference type="EMBL" id="JAXIVS010000002">
    <property type="protein sequence ID" value="MDY7226479.1"/>
    <property type="molecule type" value="Genomic_DNA"/>
</dbReference>
<dbReference type="PRINTS" id="PR00038">
    <property type="entry name" value="HTHLUXR"/>
</dbReference>
<dbReference type="InterPro" id="IPR029016">
    <property type="entry name" value="GAF-like_dom_sf"/>
</dbReference>
<dbReference type="PANTHER" id="PTHR44688:SF25">
    <property type="entry name" value="HTH LUXR-TYPE DOMAIN-CONTAINING PROTEIN"/>
    <property type="match status" value="1"/>
</dbReference>
<evidence type="ECO:0000256" key="1">
    <source>
        <dbReference type="ARBA" id="ARBA00023015"/>
    </source>
</evidence>
<dbReference type="SMART" id="SM00421">
    <property type="entry name" value="HTH_LUXR"/>
    <property type="match status" value="1"/>
</dbReference>
<dbReference type="InterPro" id="IPR036388">
    <property type="entry name" value="WH-like_DNA-bd_sf"/>
</dbReference>
<protein>
    <submittedName>
        <fullName evidence="5">Helix-turn-helix transcriptional regulator</fullName>
    </submittedName>
</protein>
<evidence type="ECO:0000256" key="2">
    <source>
        <dbReference type="ARBA" id="ARBA00023125"/>
    </source>
</evidence>
<keyword evidence="6" id="KW-1185">Reference proteome</keyword>
<gene>
    <name evidence="5" type="ORF">SYV04_08785</name>
</gene>
<keyword evidence="2" id="KW-0238">DNA-binding</keyword>
<dbReference type="PROSITE" id="PS00622">
    <property type="entry name" value="HTH_LUXR_1"/>
    <property type="match status" value="1"/>
</dbReference>
<dbReference type="SUPFAM" id="SSF46894">
    <property type="entry name" value="C-terminal effector domain of the bipartite response regulators"/>
    <property type="match status" value="1"/>
</dbReference>
<evidence type="ECO:0000313" key="6">
    <source>
        <dbReference type="Proteomes" id="UP001291309"/>
    </source>
</evidence>
<name>A0ABU5H031_9BACT</name>
<evidence type="ECO:0000256" key="3">
    <source>
        <dbReference type="ARBA" id="ARBA00023163"/>
    </source>
</evidence>
<dbReference type="InterPro" id="IPR000792">
    <property type="entry name" value="Tscrpt_reg_LuxR_C"/>
</dbReference>
<keyword evidence="1" id="KW-0805">Transcription regulation</keyword>
<dbReference type="Proteomes" id="UP001291309">
    <property type="component" value="Unassembled WGS sequence"/>
</dbReference>
<dbReference type="InterPro" id="IPR003018">
    <property type="entry name" value="GAF"/>
</dbReference>
<dbReference type="CDD" id="cd06170">
    <property type="entry name" value="LuxR_C_like"/>
    <property type="match status" value="1"/>
</dbReference>
<dbReference type="RefSeq" id="WP_321545198.1">
    <property type="nucleotide sequence ID" value="NZ_JAXIVS010000002.1"/>
</dbReference>
<dbReference type="SMART" id="SM00065">
    <property type="entry name" value="GAF"/>
    <property type="match status" value="1"/>
</dbReference>
<accession>A0ABU5H031</accession>
<organism evidence="5 6">
    <name type="scientific">Hyalangium rubrum</name>
    <dbReference type="NCBI Taxonomy" id="3103134"/>
    <lineage>
        <taxon>Bacteria</taxon>
        <taxon>Pseudomonadati</taxon>
        <taxon>Myxococcota</taxon>
        <taxon>Myxococcia</taxon>
        <taxon>Myxococcales</taxon>
        <taxon>Cystobacterineae</taxon>
        <taxon>Archangiaceae</taxon>
        <taxon>Hyalangium</taxon>
    </lineage>
</organism>
<dbReference type="Pfam" id="PF00196">
    <property type="entry name" value="GerE"/>
    <property type="match status" value="1"/>
</dbReference>
<dbReference type="InterPro" id="IPR016032">
    <property type="entry name" value="Sig_transdc_resp-reg_C-effctor"/>
</dbReference>
<dbReference type="PANTHER" id="PTHR44688">
    <property type="entry name" value="DNA-BINDING TRANSCRIPTIONAL ACTIVATOR DEVR_DOSR"/>
    <property type="match status" value="1"/>
</dbReference>
<proteinExistence type="predicted"/>
<comment type="caution">
    <text evidence="5">The sequence shown here is derived from an EMBL/GenBank/DDBJ whole genome shotgun (WGS) entry which is preliminary data.</text>
</comment>
<evidence type="ECO:0000313" key="5">
    <source>
        <dbReference type="EMBL" id="MDY7226479.1"/>
    </source>
</evidence>
<sequence length="376" mass="42788">MASSLSLDAAEQDLTFMLMEALMGSFDLSVVLKRAYGVISRMLAADHAAICIPKPGSPTEYEWLVAEMPAEFFAHYGEVASEDFVRHTMAKQPNVVLRDTEMVSSEQLKRSAFCQRSHELGMPPEHMMAVMLQVDQDWHSGFMLYRGRPTPFSDRERAVLQRLASLLASTVRNCRMMGEVQRQMGETQRQLMEAHQRRWVLEQLLSRSSSKTLVMVEPATEMMRTDGVTELLERWFAPSEFEGLLPKPLVERLRQLAGSVAPVGSQQEVWERENEGRSLRVTFIPLLAANGRRLWTLMLQEIPDAVPVPKVWQGRLTRRELQVVERLLKGWGNLTIAEDLGCTESTVKKHLQRIFDKLGADTRAMVQSMATRLDKT</sequence>
<reference evidence="5 6" key="1">
    <citation type="submission" date="2023-12" db="EMBL/GenBank/DDBJ databases">
        <title>the genome sequence of Hyalangium sp. s54d21.</title>
        <authorList>
            <person name="Zhang X."/>
        </authorList>
    </citation>
    <scope>NUCLEOTIDE SEQUENCE [LARGE SCALE GENOMIC DNA]</scope>
    <source>
        <strain evidence="6">s54d21</strain>
    </source>
</reference>
<dbReference type="PROSITE" id="PS50043">
    <property type="entry name" value="HTH_LUXR_2"/>
    <property type="match status" value="1"/>
</dbReference>